<gene>
    <name evidence="2" type="ORF">GCM10011360_16590</name>
</gene>
<dbReference type="AlphaFoldDB" id="A0A917A5M3"/>
<keyword evidence="3" id="KW-1185">Reference proteome</keyword>
<organism evidence="2 3">
    <name type="scientific">Primorskyibacter flagellatus</name>
    <dbReference type="NCBI Taxonomy" id="1387277"/>
    <lineage>
        <taxon>Bacteria</taxon>
        <taxon>Pseudomonadati</taxon>
        <taxon>Pseudomonadota</taxon>
        <taxon>Alphaproteobacteria</taxon>
        <taxon>Rhodobacterales</taxon>
        <taxon>Roseobacteraceae</taxon>
        <taxon>Primorskyibacter</taxon>
    </lineage>
</organism>
<evidence type="ECO:0000256" key="1">
    <source>
        <dbReference type="SAM" id="MobiDB-lite"/>
    </source>
</evidence>
<protein>
    <submittedName>
        <fullName evidence="2">Uncharacterized protein</fullName>
    </submittedName>
</protein>
<feature type="compositionally biased region" description="Basic and acidic residues" evidence="1">
    <location>
        <begin position="88"/>
        <end position="99"/>
    </location>
</feature>
<name>A0A917A5M3_9RHOB</name>
<feature type="region of interest" description="Disordered" evidence="1">
    <location>
        <begin position="86"/>
        <end position="109"/>
    </location>
</feature>
<evidence type="ECO:0000313" key="2">
    <source>
        <dbReference type="EMBL" id="GGE29169.1"/>
    </source>
</evidence>
<accession>A0A917A5M3</accession>
<reference evidence="3" key="1">
    <citation type="journal article" date="2019" name="Int. J. Syst. Evol. Microbiol.">
        <title>The Global Catalogue of Microorganisms (GCM) 10K type strain sequencing project: providing services to taxonomists for standard genome sequencing and annotation.</title>
        <authorList>
            <consortium name="The Broad Institute Genomics Platform"/>
            <consortium name="The Broad Institute Genome Sequencing Center for Infectious Disease"/>
            <person name="Wu L."/>
            <person name="Ma J."/>
        </authorList>
    </citation>
    <scope>NUCLEOTIDE SEQUENCE [LARGE SCALE GENOMIC DNA]</scope>
    <source>
        <strain evidence="3">CGMCC 1.12664</strain>
    </source>
</reference>
<proteinExistence type="predicted"/>
<sequence>MATLEDRIVRQEKLLEPQLNRLRDMKAVQSKQRRKDDTRRKILYGAAFLLSLDGLSETARTRKIAEVERQIKAPRDRKFLGLSESVEEAQKEMASRDTQHPGLPFDFGG</sequence>
<dbReference type="Proteomes" id="UP000612855">
    <property type="component" value="Unassembled WGS sequence"/>
</dbReference>
<dbReference type="EMBL" id="BMFJ01000001">
    <property type="protein sequence ID" value="GGE29169.1"/>
    <property type="molecule type" value="Genomic_DNA"/>
</dbReference>
<evidence type="ECO:0000313" key="3">
    <source>
        <dbReference type="Proteomes" id="UP000612855"/>
    </source>
</evidence>
<comment type="caution">
    <text evidence="2">The sequence shown here is derived from an EMBL/GenBank/DDBJ whole genome shotgun (WGS) entry which is preliminary data.</text>
</comment>